<sequence>MTTNGIDQLRSKGASADIMSHYVDAHGRVVDEELDARTISVDLDGVKVRDDGATVAPGLGAYWSSHPEPKKQRLWG</sequence>
<dbReference type="SUPFAM" id="SSF100950">
    <property type="entry name" value="NagB/RpiA/CoA transferase-like"/>
    <property type="match status" value="1"/>
</dbReference>
<evidence type="ECO:0000313" key="3">
    <source>
        <dbReference type="Proteomes" id="UP000318594"/>
    </source>
</evidence>
<organism evidence="2 3">
    <name type="scientific">Cutibacterium acnes subsp. acnes</name>
    <dbReference type="NCBI Taxonomy" id="1734925"/>
    <lineage>
        <taxon>Bacteria</taxon>
        <taxon>Bacillati</taxon>
        <taxon>Actinomycetota</taxon>
        <taxon>Actinomycetes</taxon>
        <taxon>Propionibacteriales</taxon>
        <taxon>Propionibacteriaceae</taxon>
        <taxon>Cutibacterium</taxon>
    </lineage>
</organism>
<dbReference type="EMBL" id="AP019723">
    <property type="protein sequence ID" value="BBK85598.1"/>
    <property type="molecule type" value="Genomic_DNA"/>
</dbReference>
<dbReference type="InterPro" id="IPR037171">
    <property type="entry name" value="NagB/RpiA_transferase-like"/>
</dbReference>
<feature type="domain" description="Sugar-binding" evidence="1">
    <location>
        <begin position="3"/>
        <end position="58"/>
    </location>
</feature>
<evidence type="ECO:0000313" key="2">
    <source>
        <dbReference type="EMBL" id="BBK85598.1"/>
    </source>
</evidence>
<keyword evidence="3" id="KW-1185">Reference proteome</keyword>
<dbReference type="Pfam" id="PF04198">
    <property type="entry name" value="Sugar-bind"/>
    <property type="match status" value="1"/>
</dbReference>
<dbReference type="InterPro" id="IPR007324">
    <property type="entry name" value="Sugar-bd_dom_put"/>
</dbReference>
<proteinExistence type="predicted"/>
<protein>
    <recommendedName>
        <fullName evidence="1">Sugar-binding domain-containing protein</fullName>
    </recommendedName>
</protein>
<gene>
    <name evidence="2" type="ORF">CacPP4_22130</name>
</gene>
<dbReference type="Gene3D" id="3.40.50.1360">
    <property type="match status" value="1"/>
</dbReference>
<dbReference type="Proteomes" id="UP000318594">
    <property type="component" value="Chromosome"/>
</dbReference>
<evidence type="ECO:0000259" key="1">
    <source>
        <dbReference type="Pfam" id="PF04198"/>
    </source>
</evidence>
<reference evidence="2 3" key="1">
    <citation type="submission" date="2019-06" db="EMBL/GenBank/DDBJ databases">
        <title>Complete genome sequence of Cutibacterium acnes subsp. acnes NBRC 107605.</title>
        <authorList>
            <person name="Miura T."/>
            <person name="Furukawa M."/>
            <person name="Shimamura M."/>
            <person name="Ohyama Y."/>
            <person name="Yamazoe A."/>
            <person name="Kawasaki H."/>
        </authorList>
    </citation>
    <scope>NUCLEOTIDE SEQUENCE [LARGE SCALE GENOMIC DNA]</scope>
    <source>
        <strain evidence="2 3">NBRC 107605</strain>
    </source>
</reference>
<accession>A0ABM7H1Z8</accession>
<name>A0ABM7H1Z8_CUTAC</name>